<dbReference type="SUPFAM" id="SSF48371">
    <property type="entry name" value="ARM repeat"/>
    <property type="match status" value="1"/>
</dbReference>
<sequence length="670" mass="75349">MSFSPTKGSFQVSELAFGFLASSVIEKLESENYQIRQNAISDLISTIQTTASNRIEVDPFVDYILKFTNDENIIVAESCCQVIESLCANLRGNVALYKSHFLKIAINHLGSKRKFLSAFAKNILHIMVKSISPQTVISDVFTQTLMAPPRTISDVFNFVSSEITYGTIQPSMMTKFAFIFEDSINSDDNNLVESVQNCLQVIKSNDKNSFLTIAHRMNISNNSSHNMPHNTSNNMPNYMPNDMSNVSNKNSGANYYFYDEYNDPNEFSYSYQQSSVTSRSLDKMKGNLAQTSSKSLNFTSKNSSFIPAINYKRPILSTNNKNTANMVLGLNINRVAKSKSIFSSPEIDEIEIITSKPGSADDSRVPTARVTIGDTDDLKFPTDSLFGDENEEHNFNDANKIKSGIEIVDDIFDEDLYYQKSKSSRKKNRLLIDNSEKAKVVHHLNDQMKSNRRAKTPKSPDEKFLSILEKIRSFDIDQQNEAISKLFSNIEKFIPQITSHLRDVCSSLLDISEESHDALKCFQQLIKCQDINLSPLADFIAHHLLKLISYDLKDKQISRLADDCFSFLITSIHTQKALDVLFNESKSKNDKQRATCASGFGLVAQSITLYTQPLEALAELVVDESDEVKENAKKSVNLIAENCADFTKIVLNFVPDHKAQNNLITVVNNE</sequence>
<organism evidence="2 3">
    <name type="scientific">Tritrichomonas foetus</name>
    <dbReference type="NCBI Taxonomy" id="1144522"/>
    <lineage>
        <taxon>Eukaryota</taxon>
        <taxon>Metamonada</taxon>
        <taxon>Parabasalia</taxon>
        <taxon>Tritrichomonadida</taxon>
        <taxon>Tritrichomonadidae</taxon>
        <taxon>Tritrichomonas</taxon>
    </lineage>
</organism>
<comment type="caution">
    <text evidence="2">The sequence shown here is derived from an EMBL/GenBank/DDBJ whole genome shotgun (WGS) entry which is preliminary data.</text>
</comment>
<dbReference type="SMART" id="SM01349">
    <property type="entry name" value="TOG"/>
    <property type="match status" value="1"/>
</dbReference>
<dbReference type="VEuPathDB" id="TrichDB:TRFO_04159"/>
<keyword evidence="3" id="KW-1185">Reference proteome</keyword>
<dbReference type="InterPro" id="IPR034085">
    <property type="entry name" value="TOG"/>
</dbReference>
<accession>A0A1J4KH32</accession>
<name>A0A1J4KH32_9EUKA</name>
<dbReference type="GeneID" id="94826432"/>
<gene>
    <name evidence="2" type="ORF">TRFO_04159</name>
</gene>
<dbReference type="EMBL" id="MLAK01000605">
    <property type="protein sequence ID" value="OHT10657.1"/>
    <property type="molecule type" value="Genomic_DNA"/>
</dbReference>
<dbReference type="RefSeq" id="XP_068363793.1">
    <property type="nucleotide sequence ID" value="XM_068491728.1"/>
</dbReference>
<feature type="domain" description="TOG" evidence="1">
    <location>
        <begin position="9"/>
        <end position="223"/>
    </location>
</feature>
<protein>
    <recommendedName>
        <fullName evidence="1">TOG domain-containing protein</fullName>
    </recommendedName>
</protein>
<evidence type="ECO:0000313" key="3">
    <source>
        <dbReference type="Proteomes" id="UP000179807"/>
    </source>
</evidence>
<proteinExistence type="predicted"/>
<dbReference type="Gene3D" id="1.25.10.10">
    <property type="entry name" value="Leucine-rich Repeat Variant"/>
    <property type="match status" value="2"/>
</dbReference>
<dbReference type="InterPro" id="IPR011989">
    <property type="entry name" value="ARM-like"/>
</dbReference>
<evidence type="ECO:0000313" key="2">
    <source>
        <dbReference type="EMBL" id="OHT10657.1"/>
    </source>
</evidence>
<dbReference type="Proteomes" id="UP000179807">
    <property type="component" value="Unassembled WGS sequence"/>
</dbReference>
<evidence type="ECO:0000259" key="1">
    <source>
        <dbReference type="SMART" id="SM01349"/>
    </source>
</evidence>
<dbReference type="AlphaFoldDB" id="A0A1J4KH32"/>
<dbReference type="InterPro" id="IPR016024">
    <property type="entry name" value="ARM-type_fold"/>
</dbReference>
<reference evidence="2" key="1">
    <citation type="submission" date="2016-10" db="EMBL/GenBank/DDBJ databases">
        <authorList>
            <person name="Benchimol M."/>
            <person name="Almeida L.G."/>
            <person name="Vasconcelos A.T."/>
            <person name="Perreira-Neves A."/>
            <person name="Rosa I.A."/>
            <person name="Tasca T."/>
            <person name="Bogo M.R."/>
            <person name="de Souza W."/>
        </authorList>
    </citation>
    <scope>NUCLEOTIDE SEQUENCE [LARGE SCALE GENOMIC DNA]</scope>
    <source>
        <strain evidence="2">K</strain>
    </source>
</reference>